<dbReference type="AlphaFoldDB" id="A0A5N6A1M6"/>
<dbReference type="GO" id="GO:0016491">
    <property type="term" value="F:oxidoreductase activity"/>
    <property type="evidence" value="ECO:0007669"/>
    <property type="project" value="InterPro"/>
</dbReference>
<dbReference type="Proteomes" id="UP000314251">
    <property type="component" value="Unassembled WGS sequence"/>
</dbReference>
<comment type="caution">
    <text evidence="2">The sequence shown here is derived from an EMBL/GenBank/DDBJ whole genome shotgun (WGS) entry which is preliminary data.</text>
</comment>
<dbReference type="Gene3D" id="3.40.50.360">
    <property type="match status" value="1"/>
</dbReference>
<gene>
    <name evidence="2" type="ORF">FH607_021840</name>
</gene>
<dbReference type="GO" id="GO:0010181">
    <property type="term" value="F:FMN binding"/>
    <property type="evidence" value="ECO:0007669"/>
    <property type="project" value="TreeGrafter"/>
</dbReference>
<sequence>MPRLSIIVGSNRPGSNGLPVGSWLLRRASEREPFGEVGLVDLAEVGLPFLDEPEHPSTGRYRYQHTRNWSALIDASDAFLVVLPMYNGGYGAALKNALDFLYAEWRDKPVALVSYSAGASGGAPAAEALRPVLERLGMRLTGEPVALPGIDELVDGEAGFRPTPAIVAALDALLDEVTAVAVAGSGSGSGSGRR</sequence>
<dbReference type="Pfam" id="PF03358">
    <property type="entry name" value="FMN_red"/>
    <property type="match status" value="1"/>
</dbReference>
<keyword evidence="3" id="KW-1185">Reference proteome</keyword>
<organism evidence="2 3">
    <name type="scientific">Streptomyces mimosae</name>
    <dbReference type="NCBI Taxonomy" id="2586635"/>
    <lineage>
        <taxon>Bacteria</taxon>
        <taxon>Bacillati</taxon>
        <taxon>Actinomycetota</taxon>
        <taxon>Actinomycetes</taxon>
        <taxon>Kitasatosporales</taxon>
        <taxon>Streptomycetaceae</taxon>
        <taxon>Streptomyces</taxon>
    </lineage>
</organism>
<dbReference type="InterPro" id="IPR050712">
    <property type="entry name" value="NAD(P)H-dep_reductase"/>
</dbReference>
<evidence type="ECO:0000313" key="3">
    <source>
        <dbReference type="Proteomes" id="UP000314251"/>
    </source>
</evidence>
<dbReference type="InterPro" id="IPR005025">
    <property type="entry name" value="FMN_Rdtase-like_dom"/>
</dbReference>
<dbReference type="EMBL" id="VDLY02000015">
    <property type="protein sequence ID" value="KAB8162142.1"/>
    <property type="molecule type" value="Genomic_DNA"/>
</dbReference>
<accession>A0A5N6A1M6</accession>
<dbReference type="InterPro" id="IPR029039">
    <property type="entry name" value="Flavoprotein-like_sf"/>
</dbReference>
<evidence type="ECO:0000313" key="2">
    <source>
        <dbReference type="EMBL" id="KAB8162142.1"/>
    </source>
</evidence>
<feature type="domain" description="NADPH-dependent FMN reductase-like" evidence="1">
    <location>
        <begin position="3"/>
        <end position="143"/>
    </location>
</feature>
<dbReference type="SUPFAM" id="SSF52218">
    <property type="entry name" value="Flavoproteins"/>
    <property type="match status" value="1"/>
</dbReference>
<name>A0A5N6A1M6_9ACTN</name>
<dbReference type="RefSeq" id="WP_139671238.1">
    <property type="nucleotide sequence ID" value="NZ_VDLY02000015.1"/>
</dbReference>
<proteinExistence type="predicted"/>
<dbReference type="PANTHER" id="PTHR30543">
    <property type="entry name" value="CHROMATE REDUCTASE"/>
    <property type="match status" value="1"/>
</dbReference>
<dbReference type="PANTHER" id="PTHR30543:SF21">
    <property type="entry name" value="NAD(P)H-DEPENDENT FMN REDUCTASE LOT6"/>
    <property type="match status" value="1"/>
</dbReference>
<protein>
    <submittedName>
        <fullName evidence="2">NADPH-dependent FMN reductase</fullName>
    </submittedName>
</protein>
<reference evidence="2" key="1">
    <citation type="submission" date="2019-10" db="EMBL/GenBank/DDBJ databases">
        <title>Nonomuraea sp. nov., isolated from Phyllanthus amarus.</title>
        <authorList>
            <person name="Klykleung N."/>
            <person name="Tanasupawat S."/>
        </authorList>
    </citation>
    <scope>NUCLEOTIDE SEQUENCE [LARGE SCALE GENOMIC DNA]</scope>
    <source>
        <strain evidence="2">3MP-10</strain>
    </source>
</reference>
<dbReference type="GO" id="GO:0005829">
    <property type="term" value="C:cytosol"/>
    <property type="evidence" value="ECO:0007669"/>
    <property type="project" value="TreeGrafter"/>
</dbReference>
<evidence type="ECO:0000259" key="1">
    <source>
        <dbReference type="Pfam" id="PF03358"/>
    </source>
</evidence>
<dbReference type="OrthoDB" id="9812295at2"/>